<gene>
    <name evidence="3" type="ORF">HID58_031827</name>
</gene>
<feature type="compositionally biased region" description="Basic and acidic residues" evidence="2">
    <location>
        <begin position="70"/>
        <end position="84"/>
    </location>
</feature>
<protein>
    <recommendedName>
        <fullName evidence="5">RRP15-like protein</fullName>
    </recommendedName>
</protein>
<feature type="region of interest" description="Disordered" evidence="2">
    <location>
        <begin position="1"/>
        <end position="122"/>
    </location>
</feature>
<dbReference type="Proteomes" id="UP000824890">
    <property type="component" value="Unassembled WGS sequence"/>
</dbReference>
<keyword evidence="4" id="KW-1185">Reference proteome</keyword>
<feature type="compositionally biased region" description="Basic residues" evidence="2">
    <location>
        <begin position="16"/>
        <end position="36"/>
    </location>
</feature>
<dbReference type="PANTHER" id="PTHR13245:SF14">
    <property type="entry name" value="RRP15-LIKE PROTEIN"/>
    <property type="match status" value="1"/>
</dbReference>
<reference evidence="3 4" key="1">
    <citation type="submission" date="2021-05" db="EMBL/GenBank/DDBJ databases">
        <title>Genome Assembly of Synthetic Allotetraploid Brassica napus Reveals Homoeologous Exchanges between Subgenomes.</title>
        <authorList>
            <person name="Davis J.T."/>
        </authorList>
    </citation>
    <scope>NUCLEOTIDE SEQUENCE [LARGE SCALE GENOMIC DNA]</scope>
    <source>
        <strain evidence="4">cv. Da-Ae</strain>
        <tissue evidence="3">Seedling</tissue>
    </source>
</reference>
<feature type="region of interest" description="Disordered" evidence="2">
    <location>
        <begin position="236"/>
        <end position="259"/>
    </location>
</feature>
<feature type="compositionally biased region" description="Basic and acidic residues" evidence="2">
    <location>
        <begin position="105"/>
        <end position="116"/>
    </location>
</feature>
<organism evidence="3 4">
    <name type="scientific">Brassica napus</name>
    <name type="common">Rape</name>
    <dbReference type="NCBI Taxonomy" id="3708"/>
    <lineage>
        <taxon>Eukaryota</taxon>
        <taxon>Viridiplantae</taxon>
        <taxon>Streptophyta</taxon>
        <taxon>Embryophyta</taxon>
        <taxon>Tracheophyta</taxon>
        <taxon>Spermatophyta</taxon>
        <taxon>Magnoliopsida</taxon>
        <taxon>eudicotyledons</taxon>
        <taxon>Gunneridae</taxon>
        <taxon>Pentapetalae</taxon>
        <taxon>rosids</taxon>
        <taxon>malvids</taxon>
        <taxon>Brassicales</taxon>
        <taxon>Brassicaceae</taxon>
        <taxon>Brassiceae</taxon>
        <taxon>Brassica</taxon>
    </lineage>
</organism>
<comment type="caution">
    <text evidence="3">The sequence shown here is derived from an EMBL/GenBank/DDBJ whole genome shotgun (WGS) entry which is preliminary data.</text>
</comment>
<comment type="similarity">
    <text evidence="1">Belongs to the RRP15 family.</text>
</comment>
<accession>A0ABQ8BUK0</accession>
<evidence type="ECO:0000256" key="2">
    <source>
        <dbReference type="SAM" id="MobiDB-lite"/>
    </source>
</evidence>
<dbReference type="EMBL" id="JAGKQM010000009">
    <property type="protein sequence ID" value="KAH0908506.1"/>
    <property type="molecule type" value="Genomic_DNA"/>
</dbReference>
<dbReference type="Pfam" id="PF07890">
    <property type="entry name" value="Rrp15p"/>
    <property type="match status" value="1"/>
</dbReference>
<dbReference type="PANTHER" id="PTHR13245">
    <property type="entry name" value="RRP15-LIKE PROTEIN"/>
    <property type="match status" value="1"/>
</dbReference>
<evidence type="ECO:0000256" key="1">
    <source>
        <dbReference type="ARBA" id="ARBA00007462"/>
    </source>
</evidence>
<feature type="compositionally biased region" description="Polar residues" evidence="2">
    <location>
        <begin position="1"/>
        <end position="10"/>
    </location>
</feature>
<feature type="compositionally biased region" description="Basic residues" evidence="2">
    <location>
        <begin position="46"/>
        <end position="56"/>
    </location>
</feature>
<dbReference type="InterPro" id="IPR012459">
    <property type="entry name" value="Rrp15"/>
</dbReference>
<evidence type="ECO:0008006" key="5">
    <source>
        <dbReference type="Google" id="ProtNLM"/>
    </source>
</evidence>
<sequence length="398" mass="44926">MSTGDATHTSVAERGTRKRRVGLKNGGKSKNKKQKTRPPSSDRFKLTQKKQKLFQKRARDYNSDDEEEDESKKAPEVTIREKIFSDANMGPNYDEVEEEEDGSDKDENSDGEDHGEIQSGITRFAADDGCNAFKMAFKSIMKSKGDDALKLAEEEAEKKAKGQARKAKYLVAEKGHVKPANHLESHEKVLIGVATKGVVKLFNAVNKAQHAQKGLNASRSKDAKVLKKRRKEAFFSELGKTPRSDSKAQKSSNANEEEAPAWAPLRDNYMLANPKLKDWDKKQETNEGDDFAAMSGDEMQKKLESKDNNYNRTWPLWFLLLSLVKSLTVKTSFSAMRAAFYETMRKRRANLSVPYHCNVLEPVFQVARDCSLYGDGIECVQLCLFVPLEVRSRESNRV</sequence>
<proteinExistence type="inferred from homology"/>
<evidence type="ECO:0000313" key="3">
    <source>
        <dbReference type="EMBL" id="KAH0908506.1"/>
    </source>
</evidence>
<name>A0ABQ8BUK0_BRANA</name>
<evidence type="ECO:0000313" key="4">
    <source>
        <dbReference type="Proteomes" id="UP000824890"/>
    </source>
</evidence>
<feature type="compositionally biased region" description="Acidic residues" evidence="2">
    <location>
        <begin position="94"/>
        <end position="104"/>
    </location>
</feature>